<evidence type="ECO:0000313" key="3">
    <source>
        <dbReference type="EMBL" id="VTP60545.1"/>
    </source>
</evidence>
<evidence type="ECO:0000313" key="2">
    <source>
        <dbReference type="EMBL" id="VEI61692.1"/>
    </source>
</evidence>
<dbReference type="AlphaFoldDB" id="A0A447QPN1"/>
<evidence type="ECO:0000313" key="6">
    <source>
        <dbReference type="Proteomes" id="UP000307968"/>
    </source>
</evidence>
<gene>
    <name evidence="2" type="ORF">NCTC10036_00687</name>
    <name evidence="3" type="ORF">NCTC12971_01023</name>
    <name evidence="1" type="ORF">NCTC9419_03562</name>
</gene>
<dbReference type="InterPro" id="IPR008861">
    <property type="entry name" value="GpX-like"/>
</dbReference>
<organism evidence="1 4">
    <name type="scientific">Serratia rubidaea</name>
    <name type="common">Serratia marinorubra</name>
    <dbReference type="NCBI Taxonomy" id="61652"/>
    <lineage>
        <taxon>Bacteria</taxon>
        <taxon>Pseudomonadati</taxon>
        <taxon>Pseudomonadota</taxon>
        <taxon>Gammaproteobacteria</taxon>
        <taxon>Enterobacterales</taxon>
        <taxon>Yersiniaceae</taxon>
        <taxon>Serratia</taxon>
    </lineage>
</organism>
<evidence type="ECO:0000313" key="1">
    <source>
        <dbReference type="EMBL" id="VEA71979.1"/>
    </source>
</evidence>
<dbReference type="Proteomes" id="UP000271603">
    <property type="component" value="Chromosome"/>
</dbReference>
<dbReference type="EMBL" id="LR134155">
    <property type="protein sequence ID" value="VEA71979.1"/>
    <property type="molecule type" value="Genomic_DNA"/>
</dbReference>
<dbReference type="STRING" id="61652.AXX16_4266"/>
<reference evidence="4 5" key="1">
    <citation type="submission" date="2018-12" db="EMBL/GenBank/DDBJ databases">
        <authorList>
            <consortium name="Pathogen Informatics"/>
        </authorList>
    </citation>
    <scope>NUCLEOTIDE SEQUENCE [LARGE SCALE GENOMIC DNA]</scope>
    <source>
        <strain evidence="2 5">NCTC10036</strain>
        <strain evidence="3 6">NCTC12971</strain>
        <strain evidence="1 4">NCTC9419</strain>
    </source>
</reference>
<accession>A0A447QPN1</accession>
<dbReference type="EMBL" id="LR134493">
    <property type="protein sequence ID" value="VEI61692.1"/>
    <property type="molecule type" value="Genomic_DNA"/>
</dbReference>
<dbReference type="EMBL" id="LR590463">
    <property type="protein sequence ID" value="VTP60545.1"/>
    <property type="molecule type" value="Genomic_DNA"/>
</dbReference>
<sequence length="68" mass="7808">MMKIYAQQGDTIDAMCWRYYGSTENVVEQVYRANRGLAAYGAHLPHGYPVEMPELNAAARRETVKLWD</sequence>
<evidence type="ECO:0000313" key="5">
    <source>
        <dbReference type="Proteomes" id="UP000281904"/>
    </source>
</evidence>
<protein>
    <submittedName>
        <fullName evidence="1">Phage Tail Protein X</fullName>
    </submittedName>
</protein>
<proteinExistence type="predicted"/>
<evidence type="ECO:0000313" key="4">
    <source>
        <dbReference type="Proteomes" id="UP000271603"/>
    </source>
</evidence>
<dbReference type="Pfam" id="PF05489">
    <property type="entry name" value="Phage_tail_X"/>
    <property type="match status" value="1"/>
</dbReference>
<dbReference type="Proteomes" id="UP000281904">
    <property type="component" value="Chromosome"/>
</dbReference>
<dbReference type="Proteomes" id="UP000307968">
    <property type="component" value="Chromosome"/>
</dbReference>
<name>A0A447QPN1_SERRU</name>